<evidence type="ECO:0000313" key="1">
    <source>
        <dbReference type="EMBL" id="REF27620.1"/>
    </source>
</evidence>
<name>A0A3D9UI46_9GAMM</name>
<comment type="caution">
    <text evidence="1">The sequence shown here is derived from an EMBL/GenBank/DDBJ whole genome shotgun (WGS) entry which is preliminary data.</text>
</comment>
<reference evidence="1 2" key="1">
    <citation type="submission" date="2018-08" db="EMBL/GenBank/DDBJ databases">
        <title>Genomic Encyclopedia of Archaeal and Bacterial Type Strains, Phase II (KMG-II): from individual species to whole genera.</title>
        <authorList>
            <person name="Goeker M."/>
        </authorList>
    </citation>
    <scope>NUCLEOTIDE SEQUENCE [LARGE SCALE GENOMIC DNA]</scope>
    <source>
        <strain evidence="1 2">DSM 17905</strain>
    </source>
</reference>
<proteinExistence type="predicted"/>
<dbReference type="AlphaFoldDB" id="A0A3D9UI46"/>
<dbReference type="Proteomes" id="UP000256294">
    <property type="component" value="Unassembled WGS sequence"/>
</dbReference>
<keyword evidence="2" id="KW-1185">Reference proteome</keyword>
<protein>
    <submittedName>
        <fullName evidence="1">Uncharacterized protein</fullName>
    </submittedName>
</protein>
<evidence type="ECO:0000313" key="2">
    <source>
        <dbReference type="Proteomes" id="UP000256294"/>
    </source>
</evidence>
<gene>
    <name evidence="1" type="ORF">BDD26_2428</name>
</gene>
<accession>A0A3D9UI46</accession>
<dbReference type="RefSeq" id="WP_115826638.1">
    <property type="nucleotide sequence ID" value="NZ_QTUB01000001.1"/>
</dbReference>
<dbReference type="EMBL" id="QTUB01000001">
    <property type="protein sequence ID" value="REF27620.1"/>
    <property type="molecule type" value="Genomic_DNA"/>
</dbReference>
<sequence length="101" mass="11444">MTVTIWNWQNEEGTSELECPCGSWKEHWKRFSEEDWPQQCAVYECNSPPEVGAHIINDDGDRIIVPMCNSCNGRGAGDFRFSLKDMRNPVSSEASDLCGQD</sequence>
<organism evidence="1 2">
    <name type="scientific">Xenorhabdus cabanillasii</name>
    <dbReference type="NCBI Taxonomy" id="351673"/>
    <lineage>
        <taxon>Bacteria</taxon>
        <taxon>Pseudomonadati</taxon>
        <taxon>Pseudomonadota</taxon>
        <taxon>Gammaproteobacteria</taxon>
        <taxon>Enterobacterales</taxon>
        <taxon>Morganellaceae</taxon>
        <taxon>Xenorhabdus</taxon>
    </lineage>
</organism>